<evidence type="ECO:0000313" key="2">
    <source>
        <dbReference type="EMBL" id="TCO17404.1"/>
    </source>
</evidence>
<name>A0ABY2BDP6_9ACTN</name>
<protein>
    <recommendedName>
        <fullName evidence="4">Alpha/beta hydrolase family protein</fullName>
    </recommendedName>
</protein>
<accession>A0ABY2BDP6</accession>
<dbReference type="EMBL" id="SLWM01000014">
    <property type="protein sequence ID" value="TCO17404.1"/>
    <property type="molecule type" value="Genomic_DNA"/>
</dbReference>
<feature type="region of interest" description="Disordered" evidence="1">
    <location>
        <begin position="99"/>
        <end position="123"/>
    </location>
</feature>
<keyword evidence="3" id="KW-1185">Reference proteome</keyword>
<reference evidence="2 3" key="1">
    <citation type="journal article" date="2015" name="Stand. Genomic Sci.">
        <title>Genomic Encyclopedia of Bacterial and Archaeal Type Strains, Phase III: the genomes of soil and plant-associated and newly described type strains.</title>
        <authorList>
            <person name="Whitman W.B."/>
            <person name="Woyke T."/>
            <person name="Klenk H.P."/>
            <person name="Zhou Y."/>
            <person name="Lilburn T.G."/>
            <person name="Beck B.J."/>
            <person name="De Vos P."/>
            <person name="Vandamme P."/>
            <person name="Eisen J.A."/>
            <person name="Garrity G."/>
            <person name="Hugenholtz P."/>
            <person name="Kyrpides N.C."/>
        </authorList>
    </citation>
    <scope>NUCLEOTIDE SEQUENCE [LARGE SCALE GENOMIC DNA]</scope>
    <source>
        <strain evidence="2 3">VKM Ac-2538</strain>
    </source>
</reference>
<organism evidence="2 3">
    <name type="scientific">Kribbella orskensis</name>
    <dbReference type="NCBI Taxonomy" id="2512216"/>
    <lineage>
        <taxon>Bacteria</taxon>
        <taxon>Bacillati</taxon>
        <taxon>Actinomycetota</taxon>
        <taxon>Actinomycetes</taxon>
        <taxon>Propionibacteriales</taxon>
        <taxon>Kribbellaceae</taxon>
        <taxon>Kribbella</taxon>
    </lineage>
</organism>
<dbReference type="Gene3D" id="3.40.50.1820">
    <property type="entry name" value="alpha/beta hydrolase"/>
    <property type="match status" value="1"/>
</dbReference>
<evidence type="ECO:0000313" key="3">
    <source>
        <dbReference type="Proteomes" id="UP000295818"/>
    </source>
</evidence>
<evidence type="ECO:0000256" key="1">
    <source>
        <dbReference type="SAM" id="MobiDB-lite"/>
    </source>
</evidence>
<dbReference type="SUPFAM" id="SSF53474">
    <property type="entry name" value="alpha/beta-Hydrolases"/>
    <property type="match status" value="1"/>
</dbReference>
<evidence type="ECO:0008006" key="4">
    <source>
        <dbReference type="Google" id="ProtNLM"/>
    </source>
</evidence>
<dbReference type="Proteomes" id="UP000295818">
    <property type="component" value="Unassembled WGS sequence"/>
</dbReference>
<sequence length="123" mass="13246">MPRRVRSADGTEIALYEYGDRAAPVLVCVHGYPDNATLWKVLAHDWGSIQAWQIVTSERLRGRIASFVSISGPTRAAAHRRTGAGGVAGRRCVRDHSAADRCGAVGREPQRAGDQGRALVAPE</sequence>
<dbReference type="InterPro" id="IPR029058">
    <property type="entry name" value="AB_hydrolase_fold"/>
</dbReference>
<gene>
    <name evidence="2" type="ORF">EV644_11452</name>
</gene>
<proteinExistence type="predicted"/>
<comment type="caution">
    <text evidence="2">The sequence shown here is derived from an EMBL/GenBank/DDBJ whole genome shotgun (WGS) entry which is preliminary data.</text>
</comment>
<dbReference type="RefSeq" id="WP_241998969.1">
    <property type="nucleotide sequence ID" value="NZ_SLWM01000014.1"/>
</dbReference>